<gene>
    <name evidence="1" type="ordered locus">SNSL254_A3747</name>
</gene>
<accession>A0A0H3BN55</accession>
<name>A0A0H3BN55_SALNS</name>
<sequence>MSLTEGSQRLFKFVPDEFVAQLPPRCSTNDFVITIKMKKIQKRGGVAPPKNN</sequence>
<dbReference type="HOGENOM" id="CLU_3084492_0_0_6"/>
<evidence type="ECO:0000313" key="2">
    <source>
        <dbReference type="Proteomes" id="UP000008824"/>
    </source>
</evidence>
<evidence type="ECO:0000313" key="1">
    <source>
        <dbReference type="EMBL" id="ACF61573.1"/>
    </source>
</evidence>
<protein>
    <submittedName>
        <fullName evidence="1">Uncharacterized protein</fullName>
    </submittedName>
</protein>
<dbReference type="Proteomes" id="UP000008824">
    <property type="component" value="Chromosome"/>
</dbReference>
<dbReference type="AlphaFoldDB" id="A0A0H3BN55"/>
<organism evidence="1 2">
    <name type="scientific">Salmonella newport (strain SL254)</name>
    <dbReference type="NCBI Taxonomy" id="423368"/>
    <lineage>
        <taxon>Bacteria</taxon>
        <taxon>Pseudomonadati</taxon>
        <taxon>Pseudomonadota</taxon>
        <taxon>Gammaproteobacteria</taxon>
        <taxon>Enterobacterales</taxon>
        <taxon>Enterobacteriaceae</taxon>
        <taxon>Salmonella</taxon>
    </lineage>
</organism>
<dbReference type="EMBL" id="CP001113">
    <property type="protein sequence ID" value="ACF61573.1"/>
    <property type="molecule type" value="Genomic_DNA"/>
</dbReference>
<proteinExistence type="predicted"/>
<reference evidence="1 2" key="1">
    <citation type="journal article" date="2011" name="J. Bacteriol.">
        <title>Comparative genomics of 28 Salmonella enterica isolates: evidence for CRISPR-mediated adaptive sublineage evolution.</title>
        <authorList>
            <person name="Fricke W.F."/>
            <person name="Mammel M.K."/>
            <person name="McDermott P.F."/>
            <person name="Tartera C."/>
            <person name="White D.G."/>
            <person name="Leclerc J.E."/>
            <person name="Ravel J."/>
            <person name="Cebula T.A."/>
        </authorList>
    </citation>
    <scope>NUCLEOTIDE SEQUENCE [LARGE SCALE GENOMIC DNA]</scope>
    <source>
        <strain evidence="1 2">SL254</strain>
    </source>
</reference>
<dbReference type="KEGG" id="see:SNSL254_A3747"/>